<proteinExistence type="predicted"/>
<dbReference type="InterPro" id="IPR002104">
    <property type="entry name" value="Integrase_catalytic"/>
</dbReference>
<organism evidence="3 4">
    <name type="scientific">Kribbella pittospori</name>
    <dbReference type="NCBI Taxonomy" id="722689"/>
    <lineage>
        <taxon>Bacteria</taxon>
        <taxon>Bacillati</taxon>
        <taxon>Actinomycetota</taxon>
        <taxon>Actinomycetes</taxon>
        <taxon>Propionibacteriales</taxon>
        <taxon>Kribbellaceae</taxon>
        <taxon>Kribbella</taxon>
    </lineage>
</organism>
<evidence type="ECO:0000256" key="1">
    <source>
        <dbReference type="ARBA" id="ARBA00023172"/>
    </source>
</evidence>
<dbReference type="GO" id="GO:0003677">
    <property type="term" value="F:DNA binding"/>
    <property type="evidence" value="ECO:0007669"/>
    <property type="project" value="InterPro"/>
</dbReference>
<dbReference type="OrthoDB" id="1822491at2"/>
<sequence length="78" mass="8533">MAKAAGLAAEDWTPRELRHSFVSLLSSQGVSIEDIAALAGHASTVVTEKVYRHELRPVLRTGAKKMDEIFPDLLLSET</sequence>
<reference evidence="3 4" key="1">
    <citation type="submission" date="2019-02" db="EMBL/GenBank/DDBJ databases">
        <title>Kribbella capetownensis sp. nov. and Kribbella speibonae sp. nov., isolated from soil.</title>
        <authorList>
            <person name="Curtis S.M."/>
            <person name="Norton I."/>
            <person name="Everest G.J."/>
            <person name="Meyers P.R."/>
        </authorList>
    </citation>
    <scope>NUCLEOTIDE SEQUENCE [LARGE SCALE GENOMIC DNA]</scope>
    <source>
        <strain evidence="3 4">NRRL B-24813</strain>
    </source>
</reference>
<name>A0A4R0KXH3_9ACTN</name>
<keyword evidence="4" id="KW-1185">Reference proteome</keyword>
<dbReference type="PROSITE" id="PS51898">
    <property type="entry name" value="TYR_RECOMBINASE"/>
    <property type="match status" value="1"/>
</dbReference>
<keyword evidence="1" id="KW-0233">DNA recombination</keyword>
<evidence type="ECO:0000259" key="2">
    <source>
        <dbReference type="PROSITE" id="PS51898"/>
    </source>
</evidence>
<dbReference type="InterPro" id="IPR013762">
    <property type="entry name" value="Integrase-like_cat_sf"/>
</dbReference>
<gene>
    <name evidence="3" type="ORF">E0H73_00420</name>
</gene>
<feature type="domain" description="Tyr recombinase" evidence="2">
    <location>
        <begin position="1"/>
        <end position="64"/>
    </location>
</feature>
<evidence type="ECO:0000313" key="4">
    <source>
        <dbReference type="Proteomes" id="UP000291144"/>
    </source>
</evidence>
<dbReference type="InterPro" id="IPR011010">
    <property type="entry name" value="DNA_brk_join_enz"/>
</dbReference>
<dbReference type="GO" id="GO:0015074">
    <property type="term" value="P:DNA integration"/>
    <property type="evidence" value="ECO:0007669"/>
    <property type="project" value="InterPro"/>
</dbReference>
<dbReference type="SUPFAM" id="SSF56349">
    <property type="entry name" value="DNA breaking-rejoining enzymes"/>
    <property type="match status" value="1"/>
</dbReference>
<dbReference type="Proteomes" id="UP000291144">
    <property type="component" value="Unassembled WGS sequence"/>
</dbReference>
<dbReference type="EMBL" id="SJKB01000001">
    <property type="protein sequence ID" value="TCC65449.1"/>
    <property type="molecule type" value="Genomic_DNA"/>
</dbReference>
<dbReference type="AlphaFoldDB" id="A0A4R0KXH3"/>
<accession>A0A4R0KXH3</accession>
<dbReference type="Pfam" id="PF00589">
    <property type="entry name" value="Phage_integrase"/>
    <property type="match status" value="1"/>
</dbReference>
<comment type="caution">
    <text evidence="3">The sequence shown here is derived from an EMBL/GenBank/DDBJ whole genome shotgun (WGS) entry which is preliminary data.</text>
</comment>
<protein>
    <recommendedName>
        <fullName evidence="2">Tyr recombinase domain-containing protein</fullName>
    </recommendedName>
</protein>
<evidence type="ECO:0000313" key="3">
    <source>
        <dbReference type="EMBL" id="TCC65449.1"/>
    </source>
</evidence>
<dbReference type="GO" id="GO:0006310">
    <property type="term" value="P:DNA recombination"/>
    <property type="evidence" value="ECO:0007669"/>
    <property type="project" value="UniProtKB-KW"/>
</dbReference>
<dbReference type="Gene3D" id="1.10.443.10">
    <property type="entry name" value="Intergrase catalytic core"/>
    <property type="match status" value="1"/>
</dbReference>